<name>A0A1F7UPN0_9BACT</name>
<protein>
    <submittedName>
        <fullName evidence="1">Uncharacterized protein</fullName>
    </submittedName>
</protein>
<gene>
    <name evidence="1" type="ORF">A2936_02595</name>
</gene>
<evidence type="ECO:0000313" key="2">
    <source>
        <dbReference type="Proteomes" id="UP000176846"/>
    </source>
</evidence>
<evidence type="ECO:0000313" key="1">
    <source>
        <dbReference type="EMBL" id="OGL80232.1"/>
    </source>
</evidence>
<organism evidence="1 2">
    <name type="scientific">Candidatus Uhrbacteria bacterium RIFCSPLOWO2_01_FULL_47_25</name>
    <dbReference type="NCBI Taxonomy" id="1802402"/>
    <lineage>
        <taxon>Bacteria</taxon>
        <taxon>Candidatus Uhriibacteriota</taxon>
    </lineage>
</organism>
<sequence length="64" mass="7447">MGEYLALAKREPDIRCYMMYAFLFVSPQRDHFSIMNKFYFCLGVGAEGLGVNATKPRHLIIRCR</sequence>
<dbReference type="EMBL" id="MGEK01000039">
    <property type="protein sequence ID" value="OGL80232.1"/>
    <property type="molecule type" value="Genomic_DNA"/>
</dbReference>
<dbReference type="AlphaFoldDB" id="A0A1F7UPN0"/>
<proteinExistence type="predicted"/>
<dbReference type="Proteomes" id="UP000176846">
    <property type="component" value="Unassembled WGS sequence"/>
</dbReference>
<comment type="caution">
    <text evidence="1">The sequence shown here is derived from an EMBL/GenBank/DDBJ whole genome shotgun (WGS) entry which is preliminary data.</text>
</comment>
<accession>A0A1F7UPN0</accession>
<reference evidence="1 2" key="1">
    <citation type="journal article" date="2016" name="Nat. Commun.">
        <title>Thousands of microbial genomes shed light on interconnected biogeochemical processes in an aquifer system.</title>
        <authorList>
            <person name="Anantharaman K."/>
            <person name="Brown C.T."/>
            <person name="Hug L.A."/>
            <person name="Sharon I."/>
            <person name="Castelle C.J."/>
            <person name="Probst A.J."/>
            <person name="Thomas B.C."/>
            <person name="Singh A."/>
            <person name="Wilkins M.J."/>
            <person name="Karaoz U."/>
            <person name="Brodie E.L."/>
            <person name="Williams K.H."/>
            <person name="Hubbard S.S."/>
            <person name="Banfield J.F."/>
        </authorList>
    </citation>
    <scope>NUCLEOTIDE SEQUENCE [LARGE SCALE GENOMIC DNA]</scope>
</reference>